<feature type="transmembrane region" description="Helical" evidence="6">
    <location>
        <begin position="104"/>
        <end position="124"/>
    </location>
</feature>
<feature type="transmembrane region" description="Helical" evidence="6">
    <location>
        <begin position="65"/>
        <end position="83"/>
    </location>
</feature>
<dbReference type="Pfam" id="PF03739">
    <property type="entry name" value="LptF_LptG"/>
    <property type="match status" value="1"/>
</dbReference>
<dbReference type="RefSeq" id="WP_147014276.1">
    <property type="nucleotide sequence ID" value="NZ_VORB01000004.1"/>
</dbReference>
<dbReference type="Proteomes" id="UP000321168">
    <property type="component" value="Unassembled WGS sequence"/>
</dbReference>
<name>A0A5C6V8Y2_9FLAO</name>
<keyword evidence="8" id="KW-1185">Reference proteome</keyword>
<organism evidence="7 8">
    <name type="scientific">Luteibaculum oceani</name>
    <dbReference type="NCBI Taxonomy" id="1294296"/>
    <lineage>
        <taxon>Bacteria</taxon>
        <taxon>Pseudomonadati</taxon>
        <taxon>Bacteroidota</taxon>
        <taxon>Flavobacteriia</taxon>
        <taxon>Flavobacteriales</taxon>
        <taxon>Luteibaculaceae</taxon>
        <taxon>Luteibaculum</taxon>
    </lineage>
</organism>
<dbReference type="EMBL" id="VORB01000004">
    <property type="protein sequence ID" value="TXC81547.1"/>
    <property type="molecule type" value="Genomic_DNA"/>
</dbReference>
<dbReference type="InterPro" id="IPR005495">
    <property type="entry name" value="LptG/LptF_permease"/>
</dbReference>
<keyword evidence="4 6" id="KW-1133">Transmembrane helix</keyword>
<feature type="transmembrane region" description="Helical" evidence="6">
    <location>
        <begin position="333"/>
        <end position="355"/>
    </location>
</feature>
<evidence type="ECO:0000256" key="4">
    <source>
        <dbReference type="ARBA" id="ARBA00022989"/>
    </source>
</evidence>
<dbReference type="GO" id="GO:0015920">
    <property type="term" value="P:lipopolysaccharide transport"/>
    <property type="evidence" value="ECO:0007669"/>
    <property type="project" value="TreeGrafter"/>
</dbReference>
<proteinExistence type="predicted"/>
<accession>A0A5C6V8Y2</accession>
<evidence type="ECO:0000256" key="2">
    <source>
        <dbReference type="ARBA" id="ARBA00022475"/>
    </source>
</evidence>
<comment type="subcellular location">
    <subcellularLocation>
        <location evidence="1">Cell membrane</location>
        <topology evidence="1">Multi-pass membrane protein</topology>
    </subcellularLocation>
</comment>
<dbReference type="OrthoDB" id="9807977at2"/>
<comment type="caution">
    <text evidence="7">The sequence shown here is derived from an EMBL/GenBank/DDBJ whole genome shotgun (WGS) entry which is preliminary data.</text>
</comment>
<keyword evidence="2" id="KW-1003">Cell membrane</keyword>
<protein>
    <submittedName>
        <fullName evidence="7">YjgP/YjgQ family permease</fullName>
    </submittedName>
</protein>
<dbReference type="PANTHER" id="PTHR33529">
    <property type="entry name" value="SLR0882 PROTEIN-RELATED"/>
    <property type="match status" value="1"/>
</dbReference>
<reference evidence="7 8" key="1">
    <citation type="submission" date="2019-08" db="EMBL/GenBank/DDBJ databases">
        <title>Genome of Luteibaculum oceani JCM 18817.</title>
        <authorList>
            <person name="Bowman J.P."/>
        </authorList>
    </citation>
    <scope>NUCLEOTIDE SEQUENCE [LARGE SCALE GENOMIC DNA]</scope>
    <source>
        <strain evidence="7 8">JCM 18817</strain>
    </source>
</reference>
<dbReference type="PANTHER" id="PTHR33529:SF8">
    <property type="entry name" value="PERMEASE, YJGP_YJGQ FAMILY"/>
    <property type="match status" value="1"/>
</dbReference>
<feature type="transmembrane region" description="Helical" evidence="6">
    <location>
        <begin position="12"/>
        <end position="31"/>
    </location>
</feature>
<keyword evidence="5 6" id="KW-0472">Membrane</keyword>
<evidence type="ECO:0000256" key="6">
    <source>
        <dbReference type="SAM" id="Phobius"/>
    </source>
</evidence>
<feature type="transmembrane region" description="Helical" evidence="6">
    <location>
        <begin position="280"/>
        <end position="297"/>
    </location>
</feature>
<evidence type="ECO:0000256" key="5">
    <source>
        <dbReference type="ARBA" id="ARBA00023136"/>
    </source>
</evidence>
<dbReference type="GO" id="GO:0043190">
    <property type="term" value="C:ATP-binding cassette (ABC) transporter complex"/>
    <property type="evidence" value="ECO:0007669"/>
    <property type="project" value="TreeGrafter"/>
</dbReference>
<dbReference type="AlphaFoldDB" id="A0A5C6V8Y2"/>
<sequence length="360" mass="41324">MLPILDRYLIRKFLGTFFFILAIVMAISVVFDVSERIDDFLESNATFWEIITVYYGNFVLYYGNLFSHLLIFITVIIFTSKLAQQSELISILAGGVSFNRLLRPYFISATILVIIALLLNHFVLPMSNKARIDFHVEHLWNSFKIRENNLHREIEPGVIAFAESINLEYNTAYRFSIEKWEDGKISEKIITDRAIFNPEDSSWTLRYVTHRKFFEDGEESLRREISLDTLIPVVPKDFGERPEIAATLGYNELNEYIEKEKLKGSDQVVFFEIEKHQRTSYPLATYILTLIGVSIASRKARGGIGLHIAMGFVIILIYIFVMKVSTVAATNAGVNPLISVWIPNIVFLILAILLYSKAQK</sequence>
<evidence type="ECO:0000313" key="7">
    <source>
        <dbReference type="EMBL" id="TXC81547.1"/>
    </source>
</evidence>
<evidence type="ECO:0000256" key="1">
    <source>
        <dbReference type="ARBA" id="ARBA00004651"/>
    </source>
</evidence>
<gene>
    <name evidence="7" type="ORF">FRX97_05940</name>
</gene>
<evidence type="ECO:0000256" key="3">
    <source>
        <dbReference type="ARBA" id="ARBA00022692"/>
    </source>
</evidence>
<evidence type="ECO:0000313" key="8">
    <source>
        <dbReference type="Proteomes" id="UP000321168"/>
    </source>
</evidence>
<feature type="transmembrane region" description="Helical" evidence="6">
    <location>
        <begin position="304"/>
        <end position="321"/>
    </location>
</feature>
<keyword evidence="3 6" id="KW-0812">Transmembrane</keyword>